<feature type="domain" description="Integrase catalytic" evidence="16">
    <location>
        <begin position="87"/>
        <end position="162"/>
    </location>
</feature>
<keyword evidence="8" id="KW-0694">RNA-binding</keyword>
<dbReference type="GO" id="GO:0015074">
    <property type="term" value="P:DNA integration"/>
    <property type="evidence" value="ECO:0007669"/>
    <property type="project" value="UniProtKB-KW"/>
</dbReference>
<dbReference type="Gene3D" id="3.30.420.10">
    <property type="entry name" value="Ribonuclease H-like superfamily/Ribonuclease H"/>
    <property type="match status" value="1"/>
</dbReference>
<dbReference type="InterPro" id="IPR043502">
    <property type="entry name" value="DNA/RNA_pol_sf"/>
</dbReference>
<evidence type="ECO:0000256" key="14">
    <source>
        <dbReference type="ARBA" id="ARBA00048173"/>
    </source>
</evidence>
<dbReference type="InterPro" id="IPR013103">
    <property type="entry name" value="RVT_2"/>
</dbReference>
<evidence type="ECO:0000256" key="4">
    <source>
        <dbReference type="ARBA" id="ARBA00022723"/>
    </source>
</evidence>
<organism evidence="17 18">
    <name type="scientific">Austropuccinia psidii MF-1</name>
    <dbReference type="NCBI Taxonomy" id="1389203"/>
    <lineage>
        <taxon>Eukaryota</taxon>
        <taxon>Fungi</taxon>
        <taxon>Dikarya</taxon>
        <taxon>Basidiomycota</taxon>
        <taxon>Pucciniomycotina</taxon>
        <taxon>Pucciniomycetes</taxon>
        <taxon>Pucciniales</taxon>
        <taxon>Sphaerophragmiaceae</taxon>
        <taxon>Austropuccinia</taxon>
    </lineage>
</organism>
<evidence type="ECO:0000256" key="10">
    <source>
        <dbReference type="ARBA" id="ARBA00022918"/>
    </source>
</evidence>
<evidence type="ECO:0000256" key="11">
    <source>
        <dbReference type="ARBA" id="ARBA00022932"/>
    </source>
</evidence>
<comment type="caution">
    <text evidence="17">The sequence shown here is derived from an EMBL/GenBank/DDBJ whole genome shotgun (WGS) entry which is preliminary data.</text>
</comment>
<evidence type="ECO:0000256" key="6">
    <source>
        <dbReference type="ARBA" id="ARBA00022801"/>
    </source>
</evidence>
<dbReference type="InterPro" id="IPR001584">
    <property type="entry name" value="Integrase_cat-core"/>
</dbReference>
<evidence type="ECO:0000256" key="15">
    <source>
        <dbReference type="ARBA" id="ARBA00049244"/>
    </source>
</evidence>
<evidence type="ECO:0000256" key="1">
    <source>
        <dbReference type="ARBA" id="ARBA00022578"/>
    </source>
</evidence>
<protein>
    <recommendedName>
        <fullName evidence="16">Integrase catalytic domain-containing protein</fullName>
    </recommendedName>
</protein>
<evidence type="ECO:0000256" key="8">
    <source>
        <dbReference type="ARBA" id="ARBA00022884"/>
    </source>
</evidence>
<dbReference type="GO" id="GO:0003723">
    <property type="term" value="F:RNA binding"/>
    <property type="evidence" value="ECO:0007669"/>
    <property type="project" value="UniProtKB-KW"/>
</dbReference>
<evidence type="ECO:0000313" key="18">
    <source>
        <dbReference type="Proteomes" id="UP000765509"/>
    </source>
</evidence>
<sequence>MGSVKDRKDWHAVLGHPSDKYIKKLFDNKKLSASLISSNECQVCLHAKLKRLPYSWSLPTTYSPFIKIHIDTLEISPPSQQGNHYVLGISLEREPPDSPQTNGVAERFNQSLLTKIRCLMAQSNILISLWEEAAVHASMLLNHLPHKFLSMKSPNDLLVSRSSTIQPVNGLNQLLPFRIKVMVKNESPISKVHLVGKFMKALTYEPCSDALRVLDTISGKIKITQDFSQLKSNTTTVYHEPVSRKEISSKGAKSRYTYVPYYDTAPLDVSSSISTQNIIEVERRQRRPPDRFMLADVVTYKQAMSNPNKEEAWRSAMKLEYDSLMKHNTGELVPYPSNGAKVIGGMWRLTQKRNEFGHVYWNKAQWVVLGNHQEHLLHYFYTWALVSRNETFKLLLILVVNQGYIPYQFDIKTAFLHGEMDANIYVKKVKGFKVPGKEGWVWRLKKSLYGTKKASRMWQAKLVSVLKELELTSTRADNSLYSNQDRRLFLHVHVDDGFLIGNNEKDLLIFLEKLNRKLSLKYQKKPTHNLGYCLDWATNGTVYLSQQDLILQFLRDHDMDGSWDVKTPCNGNLLKELESVGDPVRITAFQQEIGSLEYLAQHTRPDISYTVNALSRHIAHPTDKHWVALKHLLRYLKGSSGLFSHYKRTISKEHDVIGWANANYVND</sequence>
<keyword evidence="7" id="KW-0460">Magnesium</keyword>
<keyword evidence="6" id="KW-0378">Hydrolase</keyword>
<dbReference type="PANTHER" id="PTHR42648">
    <property type="entry name" value="TRANSPOSASE, PUTATIVE-RELATED"/>
    <property type="match status" value="1"/>
</dbReference>
<comment type="catalytic activity">
    <reaction evidence="14">
        <text>DNA(n) + a 2'-deoxyribonucleoside 5'-triphosphate = DNA(n+1) + diphosphate</text>
        <dbReference type="Rhea" id="RHEA:22508"/>
        <dbReference type="Rhea" id="RHEA-COMP:17339"/>
        <dbReference type="Rhea" id="RHEA-COMP:17340"/>
        <dbReference type="ChEBI" id="CHEBI:33019"/>
        <dbReference type="ChEBI" id="CHEBI:61560"/>
        <dbReference type="ChEBI" id="CHEBI:173112"/>
        <dbReference type="EC" id="2.7.7.49"/>
    </reaction>
</comment>
<dbReference type="GO" id="GO:0032196">
    <property type="term" value="P:transposition"/>
    <property type="evidence" value="ECO:0007669"/>
    <property type="project" value="UniProtKB-KW"/>
</dbReference>
<evidence type="ECO:0000259" key="16">
    <source>
        <dbReference type="PROSITE" id="PS50994"/>
    </source>
</evidence>
<evidence type="ECO:0000256" key="7">
    <source>
        <dbReference type="ARBA" id="ARBA00022842"/>
    </source>
</evidence>
<comment type="catalytic activity">
    <reaction evidence="15">
        <text>DNA(n) + a 2'-deoxyribonucleoside 5'-triphosphate = DNA(n+1) + diphosphate</text>
        <dbReference type="Rhea" id="RHEA:22508"/>
        <dbReference type="Rhea" id="RHEA-COMP:17339"/>
        <dbReference type="Rhea" id="RHEA-COMP:17340"/>
        <dbReference type="ChEBI" id="CHEBI:33019"/>
        <dbReference type="ChEBI" id="CHEBI:61560"/>
        <dbReference type="ChEBI" id="CHEBI:173112"/>
        <dbReference type="EC" id="2.7.7.7"/>
    </reaction>
</comment>
<keyword evidence="18" id="KW-1185">Reference proteome</keyword>
<evidence type="ECO:0000256" key="2">
    <source>
        <dbReference type="ARBA" id="ARBA00022695"/>
    </source>
</evidence>
<dbReference type="GO" id="GO:0003887">
    <property type="term" value="F:DNA-directed DNA polymerase activity"/>
    <property type="evidence" value="ECO:0007669"/>
    <property type="project" value="UniProtKB-KW"/>
</dbReference>
<dbReference type="OrthoDB" id="2506833at2759"/>
<dbReference type="GO" id="GO:0003964">
    <property type="term" value="F:RNA-directed DNA polymerase activity"/>
    <property type="evidence" value="ECO:0007669"/>
    <property type="project" value="UniProtKB-KW"/>
</dbReference>
<dbReference type="SUPFAM" id="SSF56672">
    <property type="entry name" value="DNA/RNA polymerases"/>
    <property type="match status" value="1"/>
</dbReference>
<evidence type="ECO:0000256" key="5">
    <source>
        <dbReference type="ARBA" id="ARBA00022759"/>
    </source>
</evidence>
<keyword evidence="1" id="KW-0815">Transposition</keyword>
<dbReference type="GO" id="GO:0016787">
    <property type="term" value="F:hydrolase activity"/>
    <property type="evidence" value="ECO:0007669"/>
    <property type="project" value="UniProtKB-KW"/>
</dbReference>
<keyword evidence="2" id="KW-0548">Nucleotidyltransferase</keyword>
<dbReference type="AlphaFoldDB" id="A0A9Q3HRP1"/>
<keyword evidence="10" id="KW-0695">RNA-directed DNA polymerase</keyword>
<accession>A0A9Q3HRP1</accession>
<dbReference type="EMBL" id="AVOT02024373">
    <property type="protein sequence ID" value="MBW0514988.1"/>
    <property type="molecule type" value="Genomic_DNA"/>
</dbReference>
<evidence type="ECO:0000313" key="17">
    <source>
        <dbReference type="EMBL" id="MBW0514988.1"/>
    </source>
</evidence>
<proteinExistence type="predicted"/>
<dbReference type="GO" id="GO:0046872">
    <property type="term" value="F:metal ion binding"/>
    <property type="evidence" value="ECO:0007669"/>
    <property type="project" value="UniProtKB-KW"/>
</dbReference>
<evidence type="ECO:0000256" key="9">
    <source>
        <dbReference type="ARBA" id="ARBA00022908"/>
    </source>
</evidence>
<evidence type="ECO:0000256" key="12">
    <source>
        <dbReference type="ARBA" id="ARBA00023172"/>
    </source>
</evidence>
<dbReference type="Pfam" id="PF07727">
    <property type="entry name" value="RVT_2"/>
    <property type="match status" value="1"/>
</dbReference>
<evidence type="ECO:0000256" key="13">
    <source>
        <dbReference type="ARBA" id="ARBA00023268"/>
    </source>
</evidence>
<reference evidence="17" key="1">
    <citation type="submission" date="2021-03" db="EMBL/GenBank/DDBJ databases">
        <title>Draft genome sequence of rust myrtle Austropuccinia psidii MF-1, a brazilian biotype.</title>
        <authorList>
            <person name="Quecine M.C."/>
            <person name="Pachon D.M.R."/>
            <person name="Bonatelli M.L."/>
            <person name="Correr F.H."/>
            <person name="Franceschini L.M."/>
            <person name="Leite T.F."/>
            <person name="Margarido G.R.A."/>
            <person name="Almeida C.A."/>
            <person name="Ferrarezi J.A."/>
            <person name="Labate C.A."/>
        </authorList>
    </citation>
    <scope>NUCLEOTIDE SEQUENCE</scope>
    <source>
        <strain evidence="17">MF-1</strain>
    </source>
</reference>
<evidence type="ECO:0000256" key="3">
    <source>
        <dbReference type="ARBA" id="ARBA00022722"/>
    </source>
</evidence>
<dbReference type="InterPro" id="IPR036397">
    <property type="entry name" value="RNaseH_sf"/>
</dbReference>
<dbReference type="PANTHER" id="PTHR42648:SF11">
    <property type="entry name" value="TRANSPOSON TY4-P GAG-POL POLYPROTEIN"/>
    <property type="match status" value="1"/>
</dbReference>
<keyword evidence="11" id="KW-0808">Transferase</keyword>
<keyword evidence="3" id="KW-0540">Nuclease</keyword>
<keyword evidence="5" id="KW-0255">Endonuclease</keyword>
<dbReference type="GO" id="GO:0006310">
    <property type="term" value="P:DNA recombination"/>
    <property type="evidence" value="ECO:0007669"/>
    <property type="project" value="UniProtKB-KW"/>
</dbReference>
<dbReference type="InterPro" id="IPR012337">
    <property type="entry name" value="RNaseH-like_sf"/>
</dbReference>
<keyword evidence="11" id="KW-0239">DNA-directed DNA polymerase</keyword>
<keyword evidence="12" id="KW-0233">DNA recombination</keyword>
<keyword evidence="13" id="KW-0511">Multifunctional enzyme</keyword>
<keyword evidence="4" id="KW-0479">Metal-binding</keyword>
<name>A0A9Q3HRP1_9BASI</name>
<dbReference type="GO" id="GO:0004519">
    <property type="term" value="F:endonuclease activity"/>
    <property type="evidence" value="ECO:0007669"/>
    <property type="project" value="UniProtKB-KW"/>
</dbReference>
<dbReference type="PROSITE" id="PS50994">
    <property type="entry name" value="INTEGRASE"/>
    <property type="match status" value="1"/>
</dbReference>
<gene>
    <name evidence="17" type="ORF">O181_054703</name>
</gene>
<dbReference type="Proteomes" id="UP000765509">
    <property type="component" value="Unassembled WGS sequence"/>
</dbReference>
<dbReference type="GO" id="GO:0005634">
    <property type="term" value="C:nucleus"/>
    <property type="evidence" value="ECO:0007669"/>
    <property type="project" value="UniProtKB-ARBA"/>
</dbReference>
<dbReference type="InterPro" id="IPR039537">
    <property type="entry name" value="Retrotran_Ty1/copia-like"/>
</dbReference>
<keyword evidence="9" id="KW-0229">DNA integration</keyword>
<dbReference type="SUPFAM" id="SSF53098">
    <property type="entry name" value="Ribonuclease H-like"/>
    <property type="match status" value="1"/>
</dbReference>